<protein>
    <recommendedName>
        <fullName evidence="2">HP domain-containing protein</fullName>
    </recommendedName>
</protein>
<feature type="compositionally biased region" description="Polar residues" evidence="1">
    <location>
        <begin position="588"/>
        <end position="614"/>
    </location>
</feature>
<accession>A0ABP0F6M5</accession>
<feature type="compositionally biased region" description="Polar residues" evidence="1">
    <location>
        <begin position="208"/>
        <end position="247"/>
    </location>
</feature>
<feature type="compositionally biased region" description="Basic and acidic residues" evidence="1">
    <location>
        <begin position="943"/>
        <end position="965"/>
    </location>
</feature>
<feature type="compositionally biased region" description="Basic and acidic residues" evidence="1">
    <location>
        <begin position="1021"/>
        <end position="1032"/>
    </location>
</feature>
<dbReference type="InterPro" id="IPR036886">
    <property type="entry name" value="Villin_headpiece_dom_sf"/>
</dbReference>
<feature type="compositionally biased region" description="Basic and acidic residues" evidence="1">
    <location>
        <begin position="1456"/>
        <end position="1465"/>
    </location>
</feature>
<comment type="caution">
    <text evidence="3">The sequence shown here is derived from an EMBL/GenBank/DDBJ whole genome shotgun (WGS) entry which is preliminary data.</text>
</comment>
<dbReference type="Proteomes" id="UP001642483">
    <property type="component" value="Unassembled WGS sequence"/>
</dbReference>
<feature type="compositionally biased region" description="Polar residues" evidence="1">
    <location>
        <begin position="293"/>
        <end position="304"/>
    </location>
</feature>
<feature type="compositionally biased region" description="Low complexity" evidence="1">
    <location>
        <begin position="1443"/>
        <end position="1455"/>
    </location>
</feature>
<feature type="compositionally biased region" description="Polar residues" evidence="1">
    <location>
        <begin position="1210"/>
        <end position="1219"/>
    </location>
</feature>
<feature type="compositionally biased region" description="Basic and acidic residues" evidence="1">
    <location>
        <begin position="250"/>
        <end position="260"/>
    </location>
</feature>
<feature type="compositionally biased region" description="Low complexity" evidence="1">
    <location>
        <begin position="410"/>
        <end position="425"/>
    </location>
</feature>
<evidence type="ECO:0000259" key="2">
    <source>
        <dbReference type="PROSITE" id="PS51089"/>
    </source>
</evidence>
<evidence type="ECO:0000313" key="4">
    <source>
        <dbReference type="Proteomes" id="UP001642483"/>
    </source>
</evidence>
<feature type="compositionally biased region" description="Polar residues" evidence="1">
    <location>
        <begin position="1033"/>
        <end position="1046"/>
    </location>
</feature>
<feature type="compositionally biased region" description="Basic and acidic residues" evidence="1">
    <location>
        <begin position="64"/>
        <end position="77"/>
    </location>
</feature>
<feature type="region of interest" description="Disordered" evidence="1">
    <location>
        <begin position="1512"/>
        <end position="1533"/>
    </location>
</feature>
<proteinExistence type="predicted"/>
<organism evidence="3 4">
    <name type="scientific">Clavelina lepadiformis</name>
    <name type="common">Light-bulb sea squirt</name>
    <name type="synonym">Ascidia lepadiformis</name>
    <dbReference type="NCBI Taxonomy" id="159417"/>
    <lineage>
        <taxon>Eukaryota</taxon>
        <taxon>Metazoa</taxon>
        <taxon>Chordata</taxon>
        <taxon>Tunicata</taxon>
        <taxon>Ascidiacea</taxon>
        <taxon>Aplousobranchia</taxon>
        <taxon>Clavelinidae</taxon>
        <taxon>Clavelina</taxon>
    </lineage>
</organism>
<feature type="compositionally biased region" description="Low complexity" evidence="1">
    <location>
        <begin position="838"/>
        <end position="859"/>
    </location>
</feature>
<feature type="compositionally biased region" description="Basic and acidic residues" evidence="1">
    <location>
        <begin position="1126"/>
        <end position="1143"/>
    </location>
</feature>
<dbReference type="SUPFAM" id="SSF55753">
    <property type="entry name" value="Actin depolymerizing proteins"/>
    <property type="match status" value="5"/>
</dbReference>
<dbReference type="SMART" id="SM00262">
    <property type="entry name" value="GEL"/>
    <property type="match status" value="4"/>
</dbReference>
<sequence>MIRAGSYSTSVKHLDGREDFSRNGLRSSQRSIRTPGKENVASQDLTDMQKSDKKTTTKMGGSNKSDKKSETKIEIASKAKNKFLDNLSRFQRETKSNNSKSSSFQRSYRKDPYPAEEAQQPMSNFRRSYRVPSTTRQPKGQSRSLRQSLRKERISDSIAKFERQSSQDALRSQRRETNRDELKSSLPPSGAGKIADGGSKTRTDIVESKTSFENLETTSPSDSFASSTPAGSPENSGDTSSIPSLQRKQSRAEMAVERHKERMRKASTSSPTSAFTSKPPMTVTKSRHRHGSTDPTLDVTSPTKLTEHRDEKPPSGSHRTKDDVPRTRSRKSPTISNKQDLPTVEPVPVTEGASLDVTTGTPKSPDLDENTFELVDIKSPAITRKSAAKHGYKRGRTAAATPVSNNHNSTTATATAGETGDSSSFSKKHHHSDDVRPAEIEGLFQPLSDIAEPERFVISNDFQTQKAGLKATSKADLVISLPPAVSKSSHTGLNEKDISLKQGQPSPPIQTVKENGLYDNVTRSTSQLPEELADGSIVTKRRSRRRKRAEANGADSDINYNADEAINTFRRLSEEIETIKNRGFRQSLADSSNRKSIIATTTPSSSQVESSLDTKGSPADVIPEIELPESMVISLASSKPVTGSSLSTGNTSQSREKSKGESAAPTQLAHIRNKEVEKFEPKQICTEKTKKSADTALNSPIEPVTVSIPESTKTAEPGVTGTTDFSQPFSSEIDYCPESLIITAHVPAATPVPKKTVEDSEGQHETKEMSVVAKPISTQNSGFSKFRRLSQAQRKERLRQAVLKYRADSSSSDNDSIFSDADSDGSDIDVAWLEDGASDTSSSSASKGKKTLPSSTSPSTKDRSHVRDDAIASSSKSNTNNNASTLHDTPKVGNMKAIWETKSEEKRKPVRSSSPPNDLIEIRGKVGETKAAWGSQTTPDSTPVKERRHTSFEEESRDEDAKSESNDADTPSVGSMRSLWENKKTKKLTGYDAKKDGAFDPQTMGRLHGAKALFRNLGKRNGNDFESPRRSNLELSSKSDTTSVSNVKDVFESKAHSPVVTPKRTPSKLPSKPETPVKTPTNGHGVDDAFESEDSLSDVPTISSTSSSDDEEPAPAEPQVNNMRAMWERKTSQRRQERPEVTRKVSLQDLIKGNVATVEPDLANVHEAEDVLDKQATDDEDEDESPPAVQDQDELPPAKVSVFKKPAKPSQKSAIQSKISARKKKRTQRSMTQPITGDDVTSAKERVREQTATQDNKENKNEEEEEKPLSFADRLTFFNQLVSKAPPSPARKSSGRSRNSLKRFQTQPVDRETLEEAQKQYQEKKEDLSQLKKSSSITELAEEDSEQQKDISSTTEIPTARPTRLSIDSYPAIRERISVGEVPEDETLKALSSENEKKVGKLSPVVTRKFSQDKSEIPPSPSSRRRSRSPDVRPLSSERRISDCSSVSLCSSEGSDMGKNRETEIKATGSIHDRLKRLNKNQEEGWKRRIKEERKTVKSSLGDRMMLLQENEEKWKKNKQSDPKEVRASAVSKAGISDRLNSIMSNSENWKNKTGQQNDASQFTVQAKIAKKDGQKMIPIVPSPSMRRRVLPVPVVEQPAVTIDDVKHDAPGLNKLSEVLKLSQKGLEPEVIKTTEESTTEIPDLVDEDFKNFFAISSEVEIEPLKLNGDANGHFDPEESESHEVLEWLDDEETHHNKRNAVLNDIGRLKASVKRNTTRNKRSTRNPVKALAARADIKQSYTEQRSNVTKLEQQRIASKFGHGANFTAAALAGLANKADFSKVSLRSTKKQPAFTAGDLQPWKDKMLLRVKGRRHVQTRLVEPVSKSLNSGDAFLLILPDKLFAWFGEFSNVIEKAKVQEIADYIIHKGDLGSKATSLTTINEEASSKVTAREFWNYLGGKSEYDPSGGTDEDELFEVNAEATIKTYKLEDSKLVPYKQSWGKLPTMGQLATTDTYVFDFGAEMYIWQGKEVSFENRQLAVKLSRALWDQGYDYTELGFCPFVSSHQSETNLKGSRPEWGLFARVNENLETALVQEKFEDWSNIHREIGDNEEVLKETSRGHIASEMKIKTNMQPDLTPCDIQVMRKEHAEPLPLVLEGHNIRKGHGHIYDDDGRGLLVVTSSVSVWHATDKAMEPLDDENKGVFHRGGTYVVRWRYVVSSTGRWSAEKSKTTGDLKSVPNGRERTAYFLWTGRDSTVNEKGASALMATEIDKEVGQQIIVSESKEPPAMRQCFNGGMIVMDGKKGSREGFYSWKLYSVRGTSEEEVALYQVPCTSASLRSRGSFVALSARTANIAVWHGCKSPANVRKIAEHAAEQLKEQKKPCLGFRLTCKSVNVSTCEEGKENDHIHEALGRIRRSKYLDLLDAKSKLESSNLPRAWNLLSSADKFVAQELHPLDDTFDEGEERLSCFPYVQEQLNDLDKPALVLVESCEGVYLWQGLPGEELKGSAKRQTDINRRLAMETTVNYCKEYRTACTPTLINEQHEPLEFINAFPSWKDPEAKIPFEEKRAKKPLPIKDALATFTRLTYTLEELRASPLPEGVDPNHLETYLSAKDFIDLFEISKEEFYGLPPWKQQNLRKEKELF</sequence>
<feature type="region of interest" description="Disordered" evidence="1">
    <location>
        <begin position="1"/>
        <end position="438"/>
    </location>
</feature>
<feature type="region of interest" description="Disordered" evidence="1">
    <location>
        <begin position="803"/>
        <end position="1478"/>
    </location>
</feature>
<feature type="compositionally biased region" description="Low complexity" evidence="1">
    <location>
        <begin position="266"/>
        <end position="280"/>
    </location>
</feature>
<feature type="region of interest" description="Disordered" evidence="1">
    <location>
        <begin position="752"/>
        <end position="777"/>
    </location>
</feature>
<feature type="compositionally biased region" description="Low complexity" evidence="1">
    <location>
        <begin position="872"/>
        <end position="885"/>
    </location>
</feature>
<feature type="region of interest" description="Disordered" evidence="1">
    <location>
        <begin position="584"/>
        <end position="619"/>
    </location>
</feature>
<feature type="compositionally biased region" description="Polar residues" evidence="1">
    <location>
        <begin position="1"/>
        <end position="11"/>
    </location>
</feature>
<dbReference type="PANTHER" id="PTHR11977">
    <property type="entry name" value="VILLIN"/>
    <property type="match status" value="1"/>
</dbReference>
<feature type="compositionally biased region" description="Polar residues" evidence="1">
    <location>
        <begin position="120"/>
        <end position="147"/>
    </location>
</feature>
<dbReference type="InterPro" id="IPR007122">
    <property type="entry name" value="Villin/Gelsolin"/>
</dbReference>
<reference evidence="3 4" key="1">
    <citation type="submission" date="2024-02" db="EMBL/GenBank/DDBJ databases">
        <authorList>
            <person name="Daric V."/>
            <person name="Darras S."/>
        </authorList>
    </citation>
    <scope>NUCLEOTIDE SEQUENCE [LARGE SCALE GENOMIC DNA]</scope>
</reference>
<feature type="compositionally biased region" description="Low complexity" evidence="1">
    <location>
        <begin position="1097"/>
        <end position="1107"/>
    </location>
</feature>
<dbReference type="PANTHER" id="PTHR11977:SF45">
    <property type="entry name" value="SUPERVILLIN"/>
    <property type="match status" value="1"/>
</dbReference>
<dbReference type="PROSITE" id="PS51089">
    <property type="entry name" value="HP"/>
    <property type="match status" value="1"/>
</dbReference>
<name>A0ABP0F6M5_CLALP</name>
<dbReference type="SUPFAM" id="SSF47050">
    <property type="entry name" value="VHP, Villin headpiece domain"/>
    <property type="match status" value="1"/>
</dbReference>
<evidence type="ECO:0000313" key="3">
    <source>
        <dbReference type="EMBL" id="CAK8673743.1"/>
    </source>
</evidence>
<dbReference type="Pfam" id="PF02209">
    <property type="entry name" value="VHP"/>
    <property type="match status" value="1"/>
</dbReference>
<feature type="compositionally biased region" description="Basic and acidic residues" evidence="1">
    <location>
        <begin position="1512"/>
        <end position="1527"/>
    </location>
</feature>
<feature type="region of interest" description="Disordered" evidence="1">
    <location>
        <begin position="638"/>
        <end position="668"/>
    </location>
</feature>
<evidence type="ECO:0000256" key="1">
    <source>
        <dbReference type="SAM" id="MobiDB-lite"/>
    </source>
</evidence>
<dbReference type="InterPro" id="IPR003128">
    <property type="entry name" value="Villin_headpiece"/>
</dbReference>
<feature type="region of interest" description="Disordered" evidence="1">
    <location>
        <begin position="529"/>
        <end position="553"/>
    </location>
</feature>
<feature type="compositionally biased region" description="Basic residues" evidence="1">
    <location>
        <begin position="539"/>
        <end position="548"/>
    </location>
</feature>
<dbReference type="Gene3D" id="3.40.20.10">
    <property type="entry name" value="Severin"/>
    <property type="match status" value="5"/>
</dbReference>
<feature type="compositionally biased region" description="Basic and acidic residues" evidence="1">
    <location>
        <begin position="1309"/>
        <end position="1330"/>
    </location>
</feature>
<feature type="compositionally biased region" description="Basic and acidic residues" evidence="1">
    <location>
        <begin position="149"/>
        <end position="183"/>
    </location>
</feature>
<dbReference type="EMBL" id="CAWYQH010000002">
    <property type="protein sequence ID" value="CAK8673743.1"/>
    <property type="molecule type" value="Genomic_DNA"/>
</dbReference>
<feature type="compositionally biased region" description="Basic and acidic residues" evidence="1">
    <location>
        <begin position="1241"/>
        <end position="1260"/>
    </location>
</feature>
<gene>
    <name evidence="3" type="ORF">CVLEPA_LOCUS3504</name>
</gene>
<feature type="compositionally biased region" description="Basic and acidic residues" evidence="1">
    <location>
        <begin position="1428"/>
        <end position="1442"/>
    </location>
</feature>
<feature type="compositionally biased region" description="Basic and acidic residues" evidence="1">
    <location>
        <begin position="12"/>
        <end position="21"/>
    </location>
</feature>
<dbReference type="SMART" id="SM00153">
    <property type="entry name" value="VHP"/>
    <property type="match status" value="1"/>
</dbReference>
<dbReference type="Gene3D" id="1.10.950.10">
    <property type="entry name" value="Villin headpiece domain"/>
    <property type="match status" value="1"/>
</dbReference>
<feature type="compositionally biased region" description="Basic and acidic residues" evidence="1">
    <location>
        <begin position="305"/>
        <end position="326"/>
    </location>
</feature>
<feature type="domain" description="HP" evidence="2">
    <location>
        <begin position="2523"/>
        <end position="2586"/>
    </location>
</feature>
<feature type="compositionally biased region" description="Polar residues" evidence="1">
    <location>
        <begin position="638"/>
        <end position="653"/>
    </location>
</feature>
<feature type="compositionally biased region" description="Basic and acidic residues" evidence="1">
    <location>
        <begin position="755"/>
        <end position="768"/>
    </location>
</feature>
<feature type="compositionally biased region" description="Low complexity" evidence="1">
    <location>
        <begin position="808"/>
        <end position="820"/>
    </location>
</feature>
<keyword evidence="4" id="KW-1185">Reference proteome</keyword>
<feature type="compositionally biased region" description="Basic residues" evidence="1">
    <location>
        <begin position="386"/>
        <end position="396"/>
    </location>
</feature>
<feature type="compositionally biased region" description="Basic and acidic residues" evidence="1">
    <location>
        <begin position="1164"/>
        <end position="1177"/>
    </location>
</feature>
<dbReference type="InterPro" id="IPR029006">
    <property type="entry name" value="ADF-H/Gelsolin-like_dom_sf"/>
</dbReference>
<feature type="compositionally biased region" description="Basic and acidic residues" evidence="1">
    <location>
        <begin position="860"/>
        <end position="870"/>
    </location>
</feature>